<feature type="compositionally biased region" description="Gly residues" evidence="1">
    <location>
        <begin position="1"/>
        <end position="11"/>
    </location>
</feature>
<dbReference type="STRING" id="41875.K8EAS8"/>
<proteinExistence type="predicted"/>
<feature type="compositionally biased region" description="Basic and acidic residues" evidence="1">
    <location>
        <begin position="22"/>
        <end position="37"/>
    </location>
</feature>
<gene>
    <name evidence="2" type="ORF">Bathy02g03750</name>
</gene>
<sequence>MGKGVLFGGGKPPKSASLMGNDEQHETYKLEQKERFYASRRRGGEEEEEEKTRARKRITKSIKRGAFTGLTLKGGVNVFAVLSRYLRGKTTREQLKAREAFEDAVKFSVFVGSFAGAYVTSDEVLAWKFGAEKTKRYRAFVSGVVASPSFLLAGAKPNYSLASYLSLKALVLMSRVGAKSENERVRSLFRVANWEHADVAVVTGSAVVILGCFILKPEAVRGAYGAFLDRHCGKTKRQVEALRELCFLPENDPEGKGEEMFREYCERTAIVLNKTGSLSAAKKDEMLRAIQRGGGGGGGVKLPYSRDAVYRKFFMNDANPIEHFLAFVKNSWGTSFISHVPIYVFPAILLHREKLLKDPKLLGKLFAGIARSSLFLTVYCALAWQGPDVLGRLTKKVTPTTLVCGVPLAGAATFIEKKSRRGELATYCLDKSLESVVISMLSWGYIPKSWKDKRLDVLLFAFAAGTICMCYDRKRESFRSNYLNVFDFILGNRGHSRHKIRHVGSYEILFQPPSVVDLDALLLDNTTNTNDASFVDNKKSAVKSRLSEGKGIAN</sequence>
<dbReference type="EMBL" id="FO082277">
    <property type="protein sequence ID" value="CCO14967.1"/>
    <property type="molecule type" value="Genomic_DNA"/>
</dbReference>
<dbReference type="GeneID" id="19017488"/>
<evidence type="ECO:0000313" key="3">
    <source>
        <dbReference type="Proteomes" id="UP000198341"/>
    </source>
</evidence>
<feature type="region of interest" description="Disordered" evidence="1">
    <location>
        <begin position="1"/>
        <end position="55"/>
    </location>
</feature>
<dbReference type="OrthoDB" id="291792at2759"/>
<evidence type="ECO:0000256" key="1">
    <source>
        <dbReference type="SAM" id="MobiDB-lite"/>
    </source>
</evidence>
<organism evidence="2 3">
    <name type="scientific">Bathycoccus prasinos</name>
    <dbReference type="NCBI Taxonomy" id="41875"/>
    <lineage>
        <taxon>Eukaryota</taxon>
        <taxon>Viridiplantae</taxon>
        <taxon>Chlorophyta</taxon>
        <taxon>Mamiellophyceae</taxon>
        <taxon>Mamiellales</taxon>
        <taxon>Bathycoccaceae</taxon>
        <taxon>Bathycoccus</taxon>
    </lineage>
</organism>
<dbReference type="PANTHER" id="PTHR12459:SF15">
    <property type="entry name" value="TRANSMEMBRANE PROTEIN 135"/>
    <property type="match status" value="1"/>
</dbReference>
<evidence type="ECO:0008006" key="4">
    <source>
        <dbReference type="Google" id="ProtNLM"/>
    </source>
</evidence>
<dbReference type="PANTHER" id="PTHR12459">
    <property type="entry name" value="TRANSMEMBRANE PROTEIN 135-RELATED"/>
    <property type="match status" value="1"/>
</dbReference>
<dbReference type="eggNOG" id="KOG1398">
    <property type="taxonomic scope" value="Eukaryota"/>
</dbReference>
<protein>
    <recommendedName>
        <fullName evidence="4">Transmembrane protein 135 N-terminal domain-containing protein</fullName>
    </recommendedName>
</protein>
<reference evidence="2 3" key="1">
    <citation type="submission" date="2011-10" db="EMBL/GenBank/DDBJ databases">
        <authorList>
            <person name="Genoscope - CEA"/>
        </authorList>
    </citation>
    <scope>NUCLEOTIDE SEQUENCE [LARGE SCALE GENOMIC DNA]</scope>
    <source>
        <strain evidence="2 3">RCC 1105</strain>
    </source>
</reference>
<dbReference type="AlphaFoldDB" id="K8EAS8"/>
<dbReference type="RefSeq" id="XP_007514727.1">
    <property type="nucleotide sequence ID" value="XM_007514665.1"/>
</dbReference>
<name>K8EAS8_9CHLO</name>
<dbReference type="Proteomes" id="UP000198341">
    <property type="component" value="Chromosome 2"/>
</dbReference>
<dbReference type="InterPro" id="IPR026749">
    <property type="entry name" value="Tmem135"/>
</dbReference>
<evidence type="ECO:0000313" key="2">
    <source>
        <dbReference type="EMBL" id="CCO14967.1"/>
    </source>
</evidence>
<dbReference type="KEGG" id="bpg:Bathy02g03750"/>
<keyword evidence="3" id="KW-1185">Reference proteome</keyword>
<accession>K8EAS8</accession>